<evidence type="ECO:0000256" key="2">
    <source>
        <dbReference type="SAM" id="MobiDB-lite"/>
    </source>
</evidence>
<dbReference type="InParanoid" id="A0A1Q3C6J1"/>
<dbReference type="Proteomes" id="UP000187406">
    <property type="component" value="Unassembled WGS sequence"/>
</dbReference>
<proteinExistence type="predicted"/>
<dbReference type="STRING" id="3775.A0A1Q3C6J1"/>
<sequence>MKRKKWSELEEQTLLTKYSDLLHSGTLSKLKTREKKFRPIADHVNTVHHLQDPTTFPFKWSWRDVSIKVQNMRHQYLGVKQKIRVSEDEFNWKDGENHWENFLKYKDVFGDIELEPKGSSNKKFTAGDDGGLFEDCCDLGFGIDCEEENGDVDGDGGDSDGDGESESEFGVVKGNGEMGILRGWKSKKGFGFLASQILDLRSVVVGREEKRREREFMREKDEMERAEKRRKMELEKERRGFERDEEMDSRELELEERELAWVRRETERVRFERELDEERRRRRMVEEKREEEEMEWRERMMGLQIEHEKAIMQMQASACQNQMQILGVMTRLVCQFFGTGNDGLGGGLGALTPQVLQNLHHPGGLGDNVKPDSNSPSEFI</sequence>
<evidence type="ECO:0000256" key="1">
    <source>
        <dbReference type="SAM" id="Coils"/>
    </source>
</evidence>
<protein>
    <submittedName>
        <fullName evidence="3">Uncharacterized protein</fullName>
    </submittedName>
</protein>
<dbReference type="PANTHER" id="PTHR37076:SF3">
    <property type="entry name" value="STRESS RESPONSE PROTEIN NST1-LIKE"/>
    <property type="match status" value="1"/>
</dbReference>
<feature type="coiled-coil region" evidence="1">
    <location>
        <begin position="268"/>
        <end position="295"/>
    </location>
</feature>
<name>A0A1Q3C6J1_CEPFO</name>
<dbReference type="EMBL" id="BDDD01001421">
    <property type="protein sequence ID" value="GAV75830.1"/>
    <property type="molecule type" value="Genomic_DNA"/>
</dbReference>
<feature type="compositionally biased region" description="Acidic residues" evidence="2">
    <location>
        <begin position="148"/>
        <end position="167"/>
    </location>
</feature>
<dbReference type="PANTHER" id="PTHR37076">
    <property type="entry name" value="HISTONE-LYSINE N-METHYLTRANSFERASE, H3 LYSINE-79 SPECIFIC-LIKE-RELATED"/>
    <property type="match status" value="1"/>
</dbReference>
<dbReference type="OrthoDB" id="1725125at2759"/>
<keyword evidence="4" id="KW-1185">Reference proteome</keyword>
<gene>
    <name evidence="3" type="ORF">CFOL_v3_19306</name>
</gene>
<feature type="coiled-coil region" evidence="1">
    <location>
        <begin position="209"/>
        <end position="244"/>
    </location>
</feature>
<organism evidence="3 4">
    <name type="scientific">Cephalotus follicularis</name>
    <name type="common">Albany pitcher plant</name>
    <dbReference type="NCBI Taxonomy" id="3775"/>
    <lineage>
        <taxon>Eukaryota</taxon>
        <taxon>Viridiplantae</taxon>
        <taxon>Streptophyta</taxon>
        <taxon>Embryophyta</taxon>
        <taxon>Tracheophyta</taxon>
        <taxon>Spermatophyta</taxon>
        <taxon>Magnoliopsida</taxon>
        <taxon>eudicotyledons</taxon>
        <taxon>Gunneridae</taxon>
        <taxon>Pentapetalae</taxon>
        <taxon>rosids</taxon>
        <taxon>fabids</taxon>
        <taxon>Oxalidales</taxon>
        <taxon>Cephalotaceae</taxon>
        <taxon>Cephalotus</taxon>
    </lineage>
</organism>
<evidence type="ECO:0000313" key="4">
    <source>
        <dbReference type="Proteomes" id="UP000187406"/>
    </source>
</evidence>
<reference evidence="4" key="1">
    <citation type="submission" date="2016-04" db="EMBL/GenBank/DDBJ databases">
        <title>Cephalotus genome sequencing.</title>
        <authorList>
            <person name="Fukushima K."/>
            <person name="Hasebe M."/>
            <person name="Fang X."/>
        </authorList>
    </citation>
    <scope>NUCLEOTIDE SEQUENCE [LARGE SCALE GENOMIC DNA]</scope>
    <source>
        <strain evidence="4">cv. St1</strain>
    </source>
</reference>
<dbReference type="AlphaFoldDB" id="A0A1Q3C6J1"/>
<accession>A0A1Q3C6J1</accession>
<evidence type="ECO:0000313" key="3">
    <source>
        <dbReference type="EMBL" id="GAV75830.1"/>
    </source>
</evidence>
<keyword evidence="1" id="KW-0175">Coiled coil</keyword>
<feature type="region of interest" description="Disordered" evidence="2">
    <location>
        <begin position="148"/>
        <end position="170"/>
    </location>
</feature>
<comment type="caution">
    <text evidence="3">The sequence shown here is derived from an EMBL/GenBank/DDBJ whole genome shotgun (WGS) entry which is preliminary data.</text>
</comment>